<accession>A0ABY4C7I3</accession>
<comment type="similarity">
    <text evidence="1">Belongs to the free Met sulfoxide reductase family.</text>
</comment>
<proteinExistence type="inferred from homology"/>
<dbReference type="SUPFAM" id="SSF55781">
    <property type="entry name" value="GAF domain-like"/>
    <property type="match status" value="1"/>
</dbReference>
<dbReference type="InterPro" id="IPR003018">
    <property type="entry name" value="GAF"/>
</dbReference>
<sequence length="169" mass="19137">MAMPMHTPAKINYADKEKFYKELKSEAEGILEKEWFVNLANLSALLNQHLPQINWVGFYLNHKEELLLSSFQGLPACTRIKMGKGVCGTSAQQKKSLLVPNVDEFPGHIVCDSNSKSELVIPIIMNDKVLGVLDIDAPVLNRFDEVDQKHLEEIVKTLIQKTEWPDSFT</sequence>
<dbReference type="Pfam" id="PF13185">
    <property type="entry name" value="GAF_2"/>
    <property type="match status" value="1"/>
</dbReference>
<name>A0ABY4C7I3_9BACT</name>
<dbReference type="EMBL" id="CP093442">
    <property type="protein sequence ID" value="UOF00754.1"/>
    <property type="molecule type" value="Genomic_DNA"/>
</dbReference>
<dbReference type="InterPro" id="IPR051330">
    <property type="entry name" value="Phosphatase_reg/MetRdx"/>
</dbReference>
<evidence type="ECO:0000259" key="2">
    <source>
        <dbReference type="Pfam" id="PF13185"/>
    </source>
</evidence>
<evidence type="ECO:0000313" key="3">
    <source>
        <dbReference type="EMBL" id="UOF00754.1"/>
    </source>
</evidence>
<reference evidence="3" key="1">
    <citation type="submission" date="2022-03" db="EMBL/GenBank/DDBJ databases">
        <title>Genome Identification and Characterization of new species Bdellovibrio reynosense LBG001 sp. nov. from a Mexico soil sample.</title>
        <authorList>
            <person name="Camilli A."/>
            <person name="Ajao Y."/>
            <person name="Guo X."/>
        </authorList>
    </citation>
    <scope>NUCLEOTIDE SEQUENCE</scope>
    <source>
        <strain evidence="3">LBG001</strain>
    </source>
</reference>
<evidence type="ECO:0000256" key="1">
    <source>
        <dbReference type="ARBA" id="ARBA00038454"/>
    </source>
</evidence>
<dbReference type="InterPro" id="IPR029016">
    <property type="entry name" value="GAF-like_dom_sf"/>
</dbReference>
<dbReference type="Gene3D" id="3.30.450.40">
    <property type="match status" value="1"/>
</dbReference>
<gene>
    <name evidence="3" type="ORF">MNR06_13710</name>
</gene>
<dbReference type="PANTHER" id="PTHR21021">
    <property type="entry name" value="GAF/PUTATIVE CYTOSKELETAL PROTEIN"/>
    <property type="match status" value="1"/>
</dbReference>
<feature type="domain" description="GAF" evidence="2">
    <location>
        <begin position="54"/>
        <end position="156"/>
    </location>
</feature>
<evidence type="ECO:0000313" key="4">
    <source>
        <dbReference type="Proteomes" id="UP000830116"/>
    </source>
</evidence>
<organism evidence="3 4">
    <name type="scientific">Bdellovibrio reynosensis</name>
    <dbReference type="NCBI Taxonomy" id="2835041"/>
    <lineage>
        <taxon>Bacteria</taxon>
        <taxon>Pseudomonadati</taxon>
        <taxon>Bdellovibrionota</taxon>
        <taxon>Bdellovibrionia</taxon>
        <taxon>Bdellovibrionales</taxon>
        <taxon>Pseudobdellovibrionaceae</taxon>
        <taxon>Bdellovibrio</taxon>
    </lineage>
</organism>
<keyword evidence="4" id="KW-1185">Reference proteome</keyword>
<protein>
    <submittedName>
        <fullName evidence="3">GAF domain-containing protein</fullName>
    </submittedName>
</protein>
<dbReference type="Proteomes" id="UP000830116">
    <property type="component" value="Chromosome"/>
</dbReference>
<dbReference type="PANTHER" id="PTHR21021:SF15">
    <property type="entry name" value="FREE METHIONINE-R-SULFOXIDE REDUCTASE"/>
    <property type="match status" value="1"/>
</dbReference>